<evidence type="ECO:0000256" key="1">
    <source>
        <dbReference type="ARBA" id="ARBA00023054"/>
    </source>
</evidence>
<dbReference type="InterPro" id="IPR015158">
    <property type="entry name" value="Bud22_dom"/>
</dbReference>
<dbReference type="GO" id="GO:0030490">
    <property type="term" value="P:maturation of SSU-rRNA"/>
    <property type="evidence" value="ECO:0007669"/>
    <property type="project" value="TreeGrafter"/>
</dbReference>
<protein>
    <submittedName>
        <fullName evidence="4">Bud-site selection protein</fullName>
    </submittedName>
</protein>
<dbReference type="Proteomes" id="UP001362999">
    <property type="component" value="Unassembled WGS sequence"/>
</dbReference>
<feature type="compositionally biased region" description="Acidic residues" evidence="2">
    <location>
        <begin position="175"/>
        <end position="201"/>
    </location>
</feature>
<keyword evidence="5" id="KW-1185">Reference proteome</keyword>
<feature type="compositionally biased region" description="Basic and acidic residues" evidence="2">
    <location>
        <begin position="319"/>
        <end position="356"/>
    </location>
</feature>
<dbReference type="PANTHER" id="PTHR23325:SF1">
    <property type="entry name" value="SERUM RESPONSE FACTOR-BINDING PROTEIN 1"/>
    <property type="match status" value="1"/>
</dbReference>
<feature type="compositionally biased region" description="Low complexity" evidence="2">
    <location>
        <begin position="251"/>
        <end position="264"/>
    </location>
</feature>
<dbReference type="AlphaFoldDB" id="A0AAW0D6V2"/>
<organism evidence="4 5">
    <name type="scientific">Favolaschia claudopus</name>
    <dbReference type="NCBI Taxonomy" id="2862362"/>
    <lineage>
        <taxon>Eukaryota</taxon>
        <taxon>Fungi</taxon>
        <taxon>Dikarya</taxon>
        <taxon>Basidiomycota</taxon>
        <taxon>Agaricomycotina</taxon>
        <taxon>Agaricomycetes</taxon>
        <taxon>Agaricomycetidae</taxon>
        <taxon>Agaricales</taxon>
        <taxon>Marasmiineae</taxon>
        <taxon>Mycenaceae</taxon>
        <taxon>Favolaschia</taxon>
    </lineage>
</organism>
<dbReference type="Pfam" id="PF09073">
    <property type="entry name" value="BUD22"/>
    <property type="match status" value="1"/>
</dbReference>
<proteinExistence type="predicted"/>
<feature type="compositionally biased region" description="Acidic residues" evidence="2">
    <location>
        <begin position="209"/>
        <end position="220"/>
    </location>
</feature>
<reference evidence="4 5" key="1">
    <citation type="journal article" date="2024" name="J Genomics">
        <title>Draft genome sequencing and assembly of Favolaschia claudopus CIRM-BRFM 2984 isolated from oak limbs.</title>
        <authorList>
            <person name="Navarro D."/>
            <person name="Drula E."/>
            <person name="Chaduli D."/>
            <person name="Cazenave R."/>
            <person name="Ahrendt S."/>
            <person name="Wang J."/>
            <person name="Lipzen A."/>
            <person name="Daum C."/>
            <person name="Barry K."/>
            <person name="Grigoriev I.V."/>
            <person name="Favel A."/>
            <person name="Rosso M.N."/>
            <person name="Martin F."/>
        </authorList>
    </citation>
    <scope>NUCLEOTIDE SEQUENCE [LARGE SCALE GENOMIC DNA]</scope>
    <source>
        <strain evidence="4 5">CIRM-BRFM 2984</strain>
    </source>
</reference>
<dbReference type="GO" id="GO:0030686">
    <property type="term" value="C:90S preribosome"/>
    <property type="evidence" value="ECO:0007669"/>
    <property type="project" value="TreeGrafter"/>
</dbReference>
<comment type="caution">
    <text evidence="4">The sequence shown here is derived from an EMBL/GenBank/DDBJ whole genome shotgun (WGS) entry which is preliminary data.</text>
</comment>
<feature type="compositionally biased region" description="Acidic residues" evidence="2">
    <location>
        <begin position="231"/>
        <end position="241"/>
    </location>
</feature>
<feature type="region of interest" description="Disordered" evidence="2">
    <location>
        <begin position="1"/>
        <end position="22"/>
    </location>
</feature>
<dbReference type="InterPro" id="IPR037393">
    <property type="entry name" value="Bud22/SRFB1"/>
</dbReference>
<name>A0AAW0D6V2_9AGAR</name>
<accession>A0AAW0D6V2</accession>
<evidence type="ECO:0000259" key="3">
    <source>
        <dbReference type="Pfam" id="PF09073"/>
    </source>
</evidence>
<feature type="domain" description="Bud22" evidence="3">
    <location>
        <begin position="32"/>
        <end position="419"/>
    </location>
</feature>
<feature type="compositionally biased region" description="Polar residues" evidence="2">
    <location>
        <begin position="370"/>
        <end position="384"/>
    </location>
</feature>
<dbReference type="EMBL" id="JAWWNJ010000009">
    <property type="protein sequence ID" value="KAK7048340.1"/>
    <property type="molecule type" value="Genomic_DNA"/>
</dbReference>
<feature type="region of interest" description="Disordered" evidence="2">
    <location>
        <begin position="175"/>
        <end position="388"/>
    </location>
</feature>
<feature type="compositionally biased region" description="Basic residues" evidence="2">
    <location>
        <begin position="294"/>
        <end position="303"/>
    </location>
</feature>
<keyword evidence="1" id="KW-0175">Coiled coil</keyword>
<gene>
    <name evidence="4" type="ORF">R3P38DRAFT_2868760</name>
</gene>
<dbReference type="GO" id="GO:0005634">
    <property type="term" value="C:nucleus"/>
    <property type="evidence" value="ECO:0007669"/>
    <property type="project" value="TreeGrafter"/>
</dbReference>
<evidence type="ECO:0000313" key="4">
    <source>
        <dbReference type="EMBL" id="KAK7048340.1"/>
    </source>
</evidence>
<sequence>MSAPTTISRGTKRKRTAPSPEDALATKFAGKLHHELKEVRKAAKKARTFETQRVVKKLKELRKKNSATADVDALEAELEELKTIDSDIIAATALRTRLHKDRHINDSASASAAIARELPASISLPNSTNPKVQARFLSARALGAAVTDAVTGLRAVLLPPADEENAAVIGMDNELGDEDEDQEDNANANEEGEDEVGEEAGWESGSVGVDEEGDAAEDGWESGSIHSANSDVDDSDEDEDTAPPKKKPAKADSPSTKKAAASSSQFLPSLSVGYIRGGSSDSEVEDIDEGGERKNRRGQRARRAIWEKKYGRGANHKKKEAEAAAKEREVKKAQWEARQAKREAEAKRWSEQKARGVDGGWAGRAGAKQATVTGQPRNAYTGQDKTAGMHPSWLAKKAMKEKMGVGGGLGGQGKKIVFD</sequence>
<evidence type="ECO:0000256" key="2">
    <source>
        <dbReference type="SAM" id="MobiDB-lite"/>
    </source>
</evidence>
<evidence type="ECO:0000313" key="5">
    <source>
        <dbReference type="Proteomes" id="UP001362999"/>
    </source>
</evidence>
<dbReference type="PANTHER" id="PTHR23325">
    <property type="entry name" value="SERUM RESPONSE FACTOR-BINDING"/>
    <property type="match status" value="1"/>
</dbReference>